<gene>
    <name evidence="2" type="ORF">BpHYR1_002848</name>
</gene>
<dbReference type="InterPro" id="IPR036322">
    <property type="entry name" value="WD40_repeat_dom_sf"/>
</dbReference>
<evidence type="ECO:0000313" key="3">
    <source>
        <dbReference type="Proteomes" id="UP000276133"/>
    </source>
</evidence>
<protein>
    <submittedName>
        <fullName evidence="2">Uncharacterized protein</fullName>
    </submittedName>
</protein>
<reference evidence="2 3" key="1">
    <citation type="journal article" date="2018" name="Sci. Rep.">
        <title>Genomic signatures of local adaptation to the degree of environmental predictability in rotifers.</title>
        <authorList>
            <person name="Franch-Gras L."/>
            <person name="Hahn C."/>
            <person name="Garcia-Roger E.M."/>
            <person name="Carmona M.J."/>
            <person name="Serra M."/>
            <person name="Gomez A."/>
        </authorList>
    </citation>
    <scope>NUCLEOTIDE SEQUENCE [LARGE SCALE GENOMIC DNA]</scope>
    <source>
        <strain evidence="2">HYR1</strain>
    </source>
</reference>
<dbReference type="AlphaFoldDB" id="A0A3M7SF12"/>
<evidence type="ECO:0000313" key="2">
    <source>
        <dbReference type="EMBL" id="RNA34352.1"/>
    </source>
</evidence>
<accession>A0A3M7SF12</accession>
<keyword evidence="3" id="KW-1185">Reference proteome</keyword>
<evidence type="ECO:0000256" key="1">
    <source>
        <dbReference type="SAM" id="MobiDB-lite"/>
    </source>
</evidence>
<comment type="caution">
    <text evidence="2">The sequence shown here is derived from an EMBL/GenBank/DDBJ whole genome shotgun (WGS) entry which is preliminary data.</text>
</comment>
<sequence length="116" mass="13790">MKNKPILIENVENMFAVGFEDKTIKIFKIYVYSLIGHKKRLRYLNYDQTNNKLISSCSKSKITWMIPNKSNMNGHKEIFWSMQKSEKKVHNLAKKLRSKKKSNTETQKKITDYFNP</sequence>
<organism evidence="2 3">
    <name type="scientific">Brachionus plicatilis</name>
    <name type="common">Marine rotifer</name>
    <name type="synonym">Brachionus muelleri</name>
    <dbReference type="NCBI Taxonomy" id="10195"/>
    <lineage>
        <taxon>Eukaryota</taxon>
        <taxon>Metazoa</taxon>
        <taxon>Spiralia</taxon>
        <taxon>Gnathifera</taxon>
        <taxon>Rotifera</taxon>
        <taxon>Eurotatoria</taxon>
        <taxon>Monogononta</taxon>
        <taxon>Pseudotrocha</taxon>
        <taxon>Ploima</taxon>
        <taxon>Brachionidae</taxon>
        <taxon>Brachionus</taxon>
    </lineage>
</organism>
<name>A0A3M7SF12_BRAPC</name>
<feature type="region of interest" description="Disordered" evidence="1">
    <location>
        <begin position="95"/>
        <end position="116"/>
    </location>
</feature>
<feature type="compositionally biased region" description="Basic and acidic residues" evidence="1">
    <location>
        <begin position="102"/>
        <end position="116"/>
    </location>
</feature>
<proteinExistence type="predicted"/>
<dbReference type="Proteomes" id="UP000276133">
    <property type="component" value="Unassembled WGS sequence"/>
</dbReference>
<dbReference type="SUPFAM" id="SSF50978">
    <property type="entry name" value="WD40 repeat-like"/>
    <property type="match status" value="1"/>
</dbReference>
<dbReference type="EMBL" id="REGN01001493">
    <property type="protein sequence ID" value="RNA34352.1"/>
    <property type="molecule type" value="Genomic_DNA"/>
</dbReference>